<dbReference type="PROSITE" id="PS52016">
    <property type="entry name" value="TONB_DEPENDENT_REC_3"/>
    <property type="match status" value="1"/>
</dbReference>
<comment type="subcellular location">
    <subcellularLocation>
        <location evidence="1 10">Cell outer membrane</location>
        <topology evidence="1 10">Multi-pass membrane protein</topology>
    </subcellularLocation>
</comment>
<dbReference type="GO" id="GO:0038023">
    <property type="term" value="F:signaling receptor activity"/>
    <property type="evidence" value="ECO:0007669"/>
    <property type="project" value="InterPro"/>
</dbReference>
<accession>A0A2A4B8V4</accession>
<feature type="domain" description="TonB-dependent receptor-like beta-barrel" evidence="14">
    <location>
        <begin position="288"/>
        <end position="700"/>
    </location>
</feature>
<evidence type="ECO:0000259" key="15">
    <source>
        <dbReference type="Pfam" id="PF07715"/>
    </source>
</evidence>
<dbReference type="Pfam" id="PF00593">
    <property type="entry name" value="TonB_dep_Rec_b-barrel"/>
    <property type="match status" value="1"/>
</dbReference>
<evidence type="ECO:0000259" key="14">
    <source>
        <dbReference type="Pfam" id="PF00593"/>
    </source>
</evidence>
<evidence type="ECO:0000256" key="8">
    <source>
        <dbReference type="ARBA" id="ARBA00023170"/>
    </source>
</evidence>
<dbReference type="InterPro" id="IPR010105">
    <property type="entry name" value="TonB_sidphr_rcpt"/>
</dbReference>
<comment type="similarity">
    <text evidence="2 10 11">Belongs to the TonB-dependent receptor family.</text>
</comment>
<dbReference type="GO" id="GO:0015344">
    <property type="term" value="F:siderophore uptake transmembrane transporter activity"/>
    <property type="evidence" value="ECO:0007669"/>
    <property type="project" value="TreeGrafter"/>
</dbReference>
<sequence>MHRFPPAISLFAFALAGPALLPEAAIAQSDGRPVSPQEAGEGAERTRRRGDDILVVGRRESGYSSQSQSGGTFGEQDILDTPFSVTVIPQELLIDQQVRSLGDVVRNDPSTLVSSPPGFNDTINVRGYNLDNSSSYRREGLIFQNQVQSPFENKAAVEIVKGPTSVRYGFTPPGGVINYVLKRPTATPYSFVQAFGDSYGSYGVHADVGGPVGERLGVRLNAVAAREATFVDGAAGPRFMASALVEWKPTDDLTIEFDLEYQFRKLEQQATISIASFASGVTTEQRRALLERFDQTTFLGQSWGTYPTSNIIGSVGVKWAFAPGWTVQGRAQQMRLERDQQGISIRAGTLQANGDFSAGIFYDPNQIRDPFSSELFVTGRFDTFGIAHDIAIGAAYSNNPLRASNRAAQPVVGASNIFSPVPLPRPLPEALVTAPTLDLLVFTQKAAFVSDLVTVTDWLKLFAAARYADQRNSAQQVADGPRVTSYQDQTFAPNVGVLIQPVEKVTLYGSYSAGITTGVQIPNTAANFGQPSIFLDPARTSQFEVGAKAEILAGALLTAAYFDISQPLAALGADNVFAYIGDQQHRGVEVSLSGEVAPNLRLIAGGLYLDPTIDNPANAAVDGNRPSGVPRYQANLYVDYALPAVPGLALNGGVFYTGDRFANDVNTFTVDGYVRFDLGVRYGFDLGDQRLTARLNVRNVGDADFVEGTQFGSFNFGSPRAAFFSIASEL</sequence>
<keyword evidence="8" id="KW-0675">Receptor</keyword>
<keyword evidence="17" id="KW-1185">Reference proteome</keyword>
<feature type="compositionally biased region" description="Low complexity" evidence="12">
    <location>
        <begin position="62"/>
        <end position="75"/>
    </location>
</feature>
<evidence type="ECO:0000256" key="5">
    <source>
        <dbReference type="ARBA" id="ARBA00022692"/>
    </source>
</evidence>
<dbReference type="PANTHER" id="PTHR32552:SF82">
    <property type="entry name" value="FCUA PROTEIN"/>
    <property type="match status" value="1"/>
</dbReference>
<evidence type="ECO:0000256" key="4">
    <source>
        <dbReference type="ARBA" id="ARBA00022452"/>
    </source>
</evidence>
<keyword evidence="4 10" id="KW-1134">Transmembrane beta strand</keyword>
<keyword evidence="3 10" id="KW-0813">Transport</keyword>
<feature type="region of interest" description="Disordered" evidence="12">
    <location>
        <begin position="27"/>
        <end position="75"/>
    </location>
</feature>
<evidence type="ECO:0000256" key="1">
    <source>
        <dbReference type="ARBA" id="ARBA00004571"/>
    </source>
</evidence>
<feature type="compositionally biased region" description="Basic and acidic residues" evidence="12">
    <location>
        <begin position="42"/>
        <end position="61"/>
    </location>
</feature>
<dbReference type="OrthoDB" id="9760333at2"/>
<dbReference type="Gene3D" id="2.170.130.10">
    <property type="entry name" value="TonB-dependent receptor, plug domain"/>
    <property type="match status" value="1"/>
</dbReference>
<dbReference type="SUPFAM" id="SSF56935">
    <property type="entry name" value="Porins"/>
    <property type="match status" value="1"/>
</dbReference>
<protein>
    <recommendedName>
        <fullName evidence="18">TonB-dependent siderophore receptor</fullName>
    </recommendedName>
</protein>
<evidence type="ECO:0000256" key="7">
    <source>
        <dbReference type="ARBA" id="ARBA00023136"/>
    </source>
</evidence>
<evidence type="ECO:0000256" key="9">
    <source>
        <dbReference type="ARBA" id="ARBA00023237"/>
    </source>
</evidence>
<keyword evidence="5 10" id="KW-0812">Transmembrane</keyword>
<keyword evidence="7 10" id="KW-0472">Membrane</keyword>
<dbReference type="AlphaFoldDB" id="A0A2A4B8V4"/>
<evidence type="ECO:0000256" key="2">
    <source>
        <dbReference type="ARBA" id="ARBA00009810"/>
    </source>
</evidence>
<dbReference type="CDD" id="cd01347">
    <property type="entry name" value="ligand_gated_channel"/>
    <property type="match status" value="1"/>
</dbReference>
<name>A0A2A4B8V4_9SPHN</name>
<dbReference type="Pfam" id="PF07715">
    <property type="entry name" value="Plug"/>
    <property type="match status" value="1"/>
</dbReference>
<feature type="domain" description="TonB-dependent receptor plug" evidence="15">
    <location>
        <begin position="78"/>
        <end position="176"/>
    </location>
</feature>
<dbReference type="InterPro" id="IPR000531">
    <property type="entry name" value="Beta-barrel_TonB"/>
</dbReference>
<evidence type="ECO:0000256" key="10">
    <source>
        <dbReference type="PROSITE-ProRule" id="PRU01360"/>
    </source>
</evidence>
<dbReference type="EMBL" id="NWMW01000001">
    <property type="protein sequence ID" value="PCD04219.1"/>
    <property type="molecule type" value="Genomic_DNA"/>
</dbReference>
<evidence type="ECO:0000256" key="6">
    <source>
        <dbReference type="ARBA" id="ARBA00023077"/>
    </source>
</evidence>
<evidence type="ECO:0000256" key="13">
    <source>
        <dbReference type="SAM" id="SignalP"/>
    </source>
</evidence>
<dbReference type="GO" id="GO:0015891">
    <property type="term" value="P:siderophore transport"/>
    <property type="evidence" value="ECO:0007669"/>
    <property type="project" value="InterPro"/>
</dbReference>
<reference evidence="16 17" key="1">
    <citation type="submission" date="2017-09" db="EMBL/GenBank/DDBJ databases">
        <title>Sphingomonas spermidinifaciens 9NM-10, whole genome shotgun sequence.</title>
        <authorList>
            <person name="Feng G."/>
            <person name="Zhu H."/>
        </authorList>
    </citation>
    <scope>NUCLEOTIDE SEQUENCE [LARGE SCALE GENOMIC DNA]</scope>
    <source>
        <strain evidence="16 17">9NM-10</strain>
    </source>
</reference>
<comment type="caution">
    <text evidence="16">The sequence shown here is derived from an EMBL/GenBank/DDBJ whole genome shotgun (WGS) entry which is preliminary data.</text>
</comment>
<dbReference type="Proteomes" id="UP000218366">
    <property type="component" value="Unassembled WGS sequence"/>
</dbReference>
<evidence type="ECO:0000256" key="11">
    <source>
        <dbReference type="RuleBase" id="RU003357"/>
    </source>
</evidence>
<dbReference type="PANTHER" id="PTHR32552">
    <property type="entry name" value="FERRICHROME IRON RECEPTOR-RELATED"/>
    <property type="match status" value="1"/>
</dbReference>
<feature type="signal peptide" evidence="13">
    <location>
        <begin position="1"/>
        <end position="27"/>
    </location>
</feature>
<feature type="chain" id="PRO_5011997361" description="TonB-dependent siderophore receptor" evidence="13">
    <location>
        <begin position="28"/>
        <end position="730"/>
    </location>
</feature>
<evidence type="ECO:0008006" key="18">
    <source>
        <dbReference type="Google" id="ProtNLM"/>
    </source>
</evidence>
<proteinExistence type="inferred from homology"/>
<dbReference type="NCBIfam" id="TIGR01783">
    <property type="entry name" value="TonB-siderophor"/>
    <property type="match status" value="1"/>
</dbReference>
<evidence type="ECO:0000256" key="12">
    <source>
        <dbReference type="SAM" id="MobiDB-lite"/>
    </source>
</evidence>
<evidence type="ECO:0000313" key="17">
    <source>
        <dbReference type="Proteomes" id="UP000218366"/>
    </source>
</evidence>
<keyword evidence="6 11" id="KW-0798">TonB box</keyword>
<keyword evidence="13" id="KW-0732">Signal</keyword>
<dbReference type="InterPro" id="IPR036942">
    <property type="entry name" value="Beta-barrel_TonB_sf"/>
</dbReference>
<evidence type="ECO:0000256" key="3">
    <source>
        <dbReference type="ARBA" id="ARBA00022448"/>
    </source>
</evidence>
<keyword evidence="9 10" id="KW-0998">Cell outer membrane</keyword>
<dbReference type="Gene3D" id="2.40.170.20">
    <property type="entry name" value="TonB-dependent receptor, beta-barrel domain"/>
    <property type="match status" value="1"/>
</dbReference>
<dbReference type="InterPro" id="IPR012910">
    <property type="entry name" value="Plug_dom"/>
</dbReference>
<gene>
    <name evidence="16" type="ORF">COC42_07990</name>
</gene>
<dbReference type="InterPro" id="IPR039426">
    <property type="entry name" value="TonB-dep_rcpt-like"/>
</dbReference>
<evidence type="ECO:0000313" key="16">
    <source>
        <dbReference type="EMBL" id="PCD04219.1"/>
    </source>
</evidence>
<organism evidence="16 17">
    <name type="scientific">Sphingomonas spermidinifaciens</name>
    <dbReference type="NCBI Taxonomy" id="1141889"/>
    <lineage>
        <taxon>Bacteria</taxon>
        <taxon>Pseudomonadati</taxon>
        <taxon>Pseudomonadota</taxon>
        <taxon>Alphaproteobacteria</taxon>
        <taxon>Sphingomonadales</taxon>
        <taxon>Sphingomonadaceae</taxon>
        <taxon>Sphingomonas</taxon>
    </lineage>
</organism>
<dbReference type="InterPro" id="IPR037066">
    <property type="entry name" value="Plug_dom_sf"/>
</dbReference>
<dbReference type="GO" id="GO:0009279">
    <property type="term" value="C:cell outer membrane"/>
    <property type="evidence" value="ECO:0007669"/>
    <property type="project" value="UniProtKB-SubCell"/>
</dbReference>